<keyword evidence="2" id="KW-1185">Reference proteome</keyword>
<name>K3Y2U5_SETIT</name>
<dbReference type="EMBL" id="AGNK02002183">
    <property type="status" value="NOT_ANNOTATED_CDS"/>
    <property type="molecule type" value="Genomic_DNA"/>
</dbReference>
<organism evidence="1 2">
    <name type="scientific">Setaria italica</name>
    <name type="common">Foxtail millet</name>
    <name type="synonym">Panicum italicum</name>
    <dbReference type="NCBI Taxonomy" id="4555"/>
    <lineage>
        <taxon>Eukaryota</taxon>
        <taxon>Viridiplantae</taxon>
        <taxon>Streptophyta</taxon>
        <taxon>Embryophyta</taxon>
        <taxon>Tracheophyta</taxon>
        <taxon>Spermatophyta</taxon>
        <taxon>Magnoliopsida</taxon>
        <taxon>Liliopsida</taxon>
        <taxon>Poales</taxon>
        <taxon>Poaceae</taxon>
        <taxon>PACMAD clade</taxon>
        <taxon>Panicoideae</taxon>
        <taxon>Panicodae</taxon>
        <taxon>Paniceae</taxon>
        <taxon>Cenchrinae</taxon>
        <taxon>Setaria</taxon>
    </lineage>
</organism>
<accession>K3Y2U5</accession>
<dbReference type="Gramene" id="KQL09128">
    <property type="protein sequence ID" value="KQL09128"/>
    <property type="gene ID" value="SETIT_008526mg"/>
</dbReference>
<dbReference type="AlphaFoldDB" id="K3Y2U5"/>
<evidence type="ECO:0000313" key="2">
    <source>
        <dbReference type="Proteomes" id="UP000004995"/>
    </source>
</evidence>
<protein>
    <submittedName>
        <fullName evidence="1">Uncharacterized protein</fullName>
    </submittedName>
</protein>
<dbReference type="Proteomes" id="UP000004995">
    <property type="component" value="Unassembled WGS sequence"/>
</dbReference>
<reference evidence="2" key="1">
    <citation type="journal article" date="2012" name="Nat. Biotechnol.">
        <title>Reference genome sequence of the model plant Setaria.</title>
        <authorList>
            <person name="Bennetzen J.L."/>
            <person name="Schmutz J."/>
            <person name="Wang H."/>
            <person name="Percifield R."/>
            <person name="Hawkins J."/>
            <person name="Pontaroli A.C."/>
            <person name="Estep M."/>
            <person name="Feng L."/>
            <person name="Vaughn J.N."/>
            <person name="Grimwood J."/>
            <person name="Jenkins J."/>
            <person name="Barry K."/>
            <person name="Lindquist E."/>
            <person name="Hellsten U."/>
            <person name="Deshpande S."/>
            <person name="Wang X."/>
            <person name="Wu X."/>
            <person name="Mitros T."/>
            <person name="Triplett J."/>
            <person name="Yang X."/>
            <person name="Ye C.Y."/>
            <person name="Mauro-Herrera M."/>
            <person name="Wang L."/>
            <person name="Li P."/>
            <person name="Sharma M."/>
            <person name="Sharma R."/>
            <person name="Ronald P.C."/>
            <person name="Panaud O."/>
            <person name="Kellogg E.A."/>
            <person name="Brutnell T.P."/>
            <person name="Doust A.N."/>
            <person name="Tuskan G.A."/>
            <person name="Rokhsar D."/>
            <person name="Devos K.M."/>
        </authorList>
    </citation>
    <scope>NUCLEOTIDE SEQUENCE [LARGE SCALE GENOMIC DNA]</scope>
    <source>
        <strain evidence="2">cv. Yugu1</strain>
    </source>
</reference>
<sequence length="88" mass="9084">MGREMTFDLKHTHSLRPVCGMRVRVLRTTGTKAGSTKPGGHEPCDGAGAGVGAGAKAWAQAASMRAMARNTSAGEAMDLEEAIASLVE</sequence>
<proteinExistence type="predicted"/>
<dbReference type="EnsemblPlants" id="KQL09128">
    <property type="protein sequence ID" value="KQL09128"/>
    <property type="gene ID" value="SETIT_008526mg"/>
</dbReference>
<reference evidence="1" key="2">
    <citation type="submission" date="2018-08" db="UniProtKB">
        <authorList>
            <consortium name="EnsemblPlants"/>
        </authorList>
    </citation>
    <scope>IDENTIFICATION</scope>
    <source>
        <strain evidence="1">Yugu1</strain>
    </source>
</reference>
<dbReference type="InParanoid" id="K3Y2U5"/>
<evidence type="ECO:0000313" key="1">
    <source>
        <dbReference type="EnsemblPlants" id="KQL09128"/>
    </source>
</evidence>
<dbReference type="HOGENOM" id="CLU_2473235_0_0_1"/>